<comment type="caution">
    <text evidence="3">The sequence shown here is derived from an EMBL/GenBank/DDBJ whole genome shotgun (WGS) entry which is preliminary data.</text>
</comment>
<feature type="chain" id="PRO_5015536218" description="DUF6443 domain-containing protein" evidence="1">
    <location>
        <begin position="27"/>
        <end position="1496"/>
    </location>
</feature>
<dbReference type="EMBL" id="MSCN01000001">
    <property type="protein sequence ID" value="PQJ80278.1"/>
    <property type="molecule type" value="Genomic_DNA"/>
</dbReference>
<dbReference type="Pfam" id="PF20041">
    <property type="entry name" value="DUF6443"/>
    <property type="match status" value="1"/>
</dbReference>
<evidence type="ECO:0000313" key="4">
    <source>
        <dbReference type="Proteomes" id="UP000238882"/>
    </source>
</evidence>
<protein>
    <recommendedName>
        <fullName evidence="2">DUF6443 domain-containing protein</fullName>
    </recommendedName>
</protein>
<evidence type="ECO:0000313" key="3">
    <source>
        <dbReference type="EMBL" id="PQJ80278.1"/>
    </source>
</evidence>
<name>A0A2S7WRQ2_9FLAO</name>
<reference evidence="3 4" key="1">
    <citation type="submission" date="2016-12" db="EMBL/GenBank/DDBJ databases">
        <title>Trade-off between light-utilization and light-protection in marine flavobacteria.</title>
        <authorList>
            <person name="Kumagai Y."/>
            <person name="Yoshizawa S."/>
            <person name="Kogure K."/>
            <person name="Iwasaki W."/>
        </authorList>
    </citation>
    <scope>NUCLEOTIDE SEQUENCE [LARGE SCALE GENOMIC DNA]</scope>
    <source>
        <strain evidence="3 4">NBRC 108759</strain>
    </source>
</reference>
<dbReference type="RefSeq" id="WP_105016874.1">
    <property type="nucleotide sequence ID" value="NZ_MSCN01000001.1"/>
</dbReference>
<dbReference type="Gene3D" id="2.180.10.10">
    <property type="entry name" value="RHS repeat-associated core"/>
    <property type="match status" value="3"/>
</dbReference>
<feature type="domain" description="DUF6443" evidence="2">
    <location>
        <begin position="39"/>
        <end position="187"/>
    </location>
</feature>
<feature type="signal peptide" evidence="1">
    <location>
        <begin position="1"/>
        <end position="26"/>
    </location>
</feature>
<dbReference type="Proteomes" id="UP000238882">
    <property type="component" value="Unassembled WGS sequence"/>
</dbReference>
<evidence type="ECO:0000256" key="1">
    <source>
        <dbReference type="SAM" id="SignalP"/>
    </source>
</evidence>
<gene>
    <name evidence="3" type="ORF">BTO18_14305</name>
</gene>
<organism evidence="3 4">
    <name type="scientific">Polaribacter porphyrae</name>
    <dbReference type="NCBI Taxonomy" id="1137780"/>
    <lineage>
        <taxon>Bacteria</taxon>
        <taxon>Pseudomonadati</taxon>
        <taxon>Bacteroidota</taxon>
        <taxon>Flavobacteriia</taxon>
        <taxon>Flavobacteriales</taxon>
        <taxon>Flavobacteriaceae</taxon>
    </lineage>
</organism>
<dbReference type="InterPro" id="IPR045619">
    <property type="entry name" value="DUF6443"/>
</dbReference>
<keyword evidence="4" id="KW-1185">Reference proteome</keyword>
<keyword evidence="1" id="KW-0732">Signal</keyword>
<accession>A0A2S7WRQ2</accession>
<evidence type="ECO:0000259" key="2">
    <source>
        <dbReference type="Pfam" id="PF20041"/>
    </source>
</evidence>
<proteinExistence type="predicted"/>
<dbReference type="InterPro" id="IPR022385">
    <property type="entry name" value="Rhs_assc_core"/>
</dbReference>
<sequence>MKKRIYQKLATSFVLVLFLLPSLIISQTTTENYVKTTTYKKKTTDGTYDAVSGVTLTNDDKSVSINYFDGLGRAKQSLVLGAGGNKQDLVTHFSYDEFGRQVKEYLPYVTNSSYYSYNRTGNVIETTNQYYQNKYPDDFLNQPLSEVNAYSEKVYENSPLNRVLEQAAPGKDWKVGNGHTIKFEYDTNKANEVLQFEVEFDNGNTQAPKLKLEGSYYNAGELYKTITKDENWRTYDGKDRTTEEFKNKQGQVVLKRTYNNGKPHDTYYVYDDFGNLTYVLPPLAAEKTKIYEVQSITISSSSLYISGGGGGTSNVTVGIRMVSPGNFEIYSSIYISPSPISNIKTGDIADIPFMDGLYLSIASSSTYNDPYYQSTSYYISNNKLQCSSYGTSGAYTYIGNTNNTISLPQNLQGYSAAQTQVEVSNMLNKLCYQYKYDSRNRLVEKKIPGKDWEYIIYDNLDRPVLTQDANQRSNNKREWLFTKYDKLGRVIYTGIYTHSSSLNQSQMQNHFNIAPTQSSSQKLNYETKSSSEFGSTYVSHHYTNLQFPFNNIEILTLNYYDDYVFNRAGSATVVSTKYNTNSITQTRNSTTNVKGLATGSKVKVLDESPEKWITTVNYYDEKARPVYVFTKNELLGTTDIIKSELDDFTGRLVSTESIHQKTGKTDITTIDKFTYDHADRLLTQKQTINSQAEELIVKNTYGELGQLENKKVGEAENNELQQINYQYNVRGWLTNINDPQQGLGSDLFSMELKYNDDGTRLYNGNISKIYWRTSGDNSRRYYNFYYDDLNRIKSGYYYSWNQGNKFSLSNVNYDKNGNILNLQRRGAIVAQPNAHTHSDYGLMDNLSYSYDGNQLFSVEDSANPDFGFKDDDNTIPITDYAYDQNGNMIRDVNKGISSISYNHLNLPTIVSKTWGSETGNITYVYDATGVKLKKTVSTGATTEYAGNYIYENNNLQFFNTSEGYATPQNSSDYSQGFDYIYQHKDHLGNVRVSFTENKNAVPSTTIFTDGFESGSMPNWDKSENSFGWALTEIDTSKKKTGNSSGRIDSNYPSVWGTYVYSDIWTPINNTEDTYYTVSCWIYVEDTGNNSSRIFLSGREAGETGYPSKNYSSTTLTTRGQWEYMERSVLVPKEIKELNVRIDNNVEGKVWFDDVKIVKGNTSRTIVVEESNYYPFGLKHNGYNDVKILGAGNPLAQNWKYNGVEYNESLGLNLYEMDLRMYDPAIGRFNGIDPVVHHSMSTYTAFDNNPAFWADPSGADAQTMRIQDLDGNWHRLTEGKDYTTVYQASDDSEQKPDDDVTVNSNGIVTKVVKNNKPNRYFDENGNEISFHDANDVDKDYANGSWQVGDRLYTQITVKQMNQAIIDRGIIFERYYAYFAGFFAASWFKAAIKGHGDYDFAEGWLIDLAEHKIFADDNLRSRSRATYTDDSGFFRFGNTNNIYNLYDAGNFMWGRAMGISGFSYGEIKFGSQANEVFTDTAADQKAIKNGFNSKKKKK</sequence>
<dbReference type="OrthoDB" id="2972467at2"/>
<dbReference type="NCBIfam" id="TIGR03696">
    <property type="entry name" value="Rhs_assc_core"/>
    <property type="match status" value="1"/>
</dbReference>